<protein>
    <submittedName>
        <fullName evidence="2">Uncharacterized protein</fullName>
    </submittedName>
</protein>
<dbReference type="Proteomes" id="UP000256645">
    <property type="component" value="Unassembled WGS sequence"/>
</dbReference>
<feature type="region of interest" description="Disordered" evidence="1">
    <location>
        <begin position="200"/>
        <end position="239"/>
    </location>
</feature>
<accession>A0A3D8QSR9</accession>
<evidence type="ECO:0000313" key="2">
    <source>
        <dbReference type="EMBL" id="RDW64859.1"/>
    </source>
</evidence>
<feature type="compositionally biased region" description="Polar residues" evidence="1">
    <location>
        <begin position="213"/>
        <end position="227"/>
    </location>
</feature>
<dbReference type="EMBL" id="PDLM01000012">
    <property type="protein sequence ID" value="RDW64859.1"/>
    <property type="molecule type" value="Genomic_DNA"/>
</dbReference>
<feature type="region of interest" description="Disordered" evidence="1">
    <location>
        <begin position="156"/>
        <end position="175"/>
    </location>
</feature>
<dbReference type="OrthoDB" id="3562540at2759"/>
<keyword evidence="3" id="KW-1185">Reference proteome</keyword>
<comment type="caution">
    <text evidence="2">The sequence shown here is derived from an EMBL/GenBank/DDBJ whole genome shotgun (WGS) entry which is preliminary data.</text>
</comment>
<reference evidence="2 3" key="1">
    <citation type="journal article" date="2018" name="IMA Fungus">
        <title>IMA Genome-F 9: Draft genome sequence of Annulohypoxylon stygium, Aspergillus mulundensis, Berkeleyomyces basicola (syn. Thielaviopsis basicola), Ceratocystis smalleyi, two Cercospora beticola strains, Coleophoma cylindrospora, Fusarium fracticaudum, Phialophora cf. hyalina, and Morchella septimelata.</title>
        <authorList>
            <person name="Wingfield B.D."/>
            <person name="Bills G.F."/>
            <person name="Dong Y."/>
            <person name="Huang W."/>
            <person name="Nel W.J."/>
            <person name="Swalarsk-Parry B.S."/>
            <person name="Vaghefi N."/>
            <person name="Wilken P.M."/>
            <person name="An Z."/>
            <person name="de Beer Z.W."/>
            <person name="De Vos L."/>
            <person name="Chen L."/>
            <person name="Duong T.A."/>
            <person name="Gao Y."/>
            <person name="Hammerbacher A."/>
            <person name="Kikkert J.R."/>
            <person name="Li Y."/>
            <person name="Li H."/>
            <person name="Li K."/>
            <person name="Li Q."/>
            <person name="Liu X."/>
            <person name="Ma X."/>
            <person name="Naidoo K."/>
            <person name="Pethybridge S.J."/>
            <person name="Sun J."/>
            <person name="Steenkamp E.T."/>
            <person name="van der Nest M.A."/>
            <person name="van Wyk S."/>
            <person name="Wingfield M.J."/>
            <person name="Xiong C."/>
            <person name="Yue Q."/>
            <person name="Zhang X."/>
        </authorList>
    </citation>
    <scope>NUCLEOTIDE SEQUENCE [LARGE SCALE GENOMIC DNA]</scope>
    <source>
        <strain evidence="2 3">BP6252</strain>
    </source>
</reference>
<sequence>MSCNIQLAEILGVSASAAQLLDCSIKLGSALREAVEVVKNGPKGLKARSRQVSHLIDTADVVKNNERLHTPLVHCYLKAVLAEASSLLKILSRAIVQHTTGPLPLRLWRAFRSKQGRSILEAFDRLEREKVALILCINNASAAALPCVSRPVDKMAETNSGETGAASPEEEYGSNHNAENLEDRHENHDTSDALISHAQDGTDASQELHRNSGMHSSPSSKTRQGSRAQLLPSGGSKPQAIIEKEEYRPEPIHAHGHPDFLSGHDTGRGWNQFFRNLVTPGNSYSQLGSGDDAASRTGRPACAGQSAKDQRARARKRAKVRDRTAVLAHMNAANDITKLLLRF</sequence>
<dbReference type="AlphaFoldDB" id="A0A3D8QSR9"/>
<feature type="region of interest" description="Disordered" evidence="1">
    <location>
        <begin position="285"/>
        <end position="312"/>
    </location>
</feature>
<proteinExistence type="predicted"/>
<evidence type="ECO:0000256" key="1">
    <source>
        <dbReference type="SAM" id="MobiDB-lite"/>
    </source>
</evidence>
<gene>
    <name evidence="2" type="ORF">BP6252_10510</name>
</gene>
<evidence type="ECO:0000313" key="3">
    <source>
        <dbReference type="Proteomes" id="UP000256645"/>
    </source>
</evidence>
<organism evidence="2 3">
    <name type="scientific">Coleophoma cylindrospora</name>
    <dbReference type="NCBI Taxonomy" id="1849047"/>
    <lineage>
        <taxon>Eukaryota</taxon>
        <taxon>Fungi</taxon>
        <taxon>Dikarya</taxon>
        <taxon>Ascomycota</taxon>
        <taxon>Pezizomycotina</taxon>
        <taxon>Leotiomycetes</taxon>
        <taxon>Helotiales</taxon>
        <taxon>Dermateaceae</taxon>
        <taxon>Coleophoma</taxon>
    </lineage>
</organism>
<name>A0A3D8QSR9_9HELO</name>